<accession>A0A6A5UEE6</accession>
<evidence type="ECO:0008006" key="4">
    <source>
        <dbReference type="Google" id="ProtNLM"/>
    </source>
</evidence>
<gene>
    <name evidence="2" type="ORF">CC80DRAFT_487819</name>
</gene>
<name>A0A6A5UEE6_9PLEO</name>
<protein>
    <recommendedName>
        <fullName evidence="4">C3H1-type domain-containing protein</fullName>
    </recommendedName>
</protein>
<evidence type="ECO:0000313" key="2">
    <source>
        <dbReference type="EMBL" id="KAF1962329.1"/>
    </source>
</evidence>
<evidence type="ECO:0000256" key="1">
    <source>
        <dbReference type="SAM" id="MobiDB-lite"/>
    </source>
</evidence>
<feature type="compositionally biased region" description="Low complexity" evidence="1">
    <location>
        <begin position="1"/>
        <end position="19"/>
    </location>
</feature>
<dbReference type="Proteomes" id="UP000800035">
    <property type="component" value="Unassembled WGS sequence"/>
</dbReference>
<sequence length="298" mass="33353">MVTRSEPSSRTDTSSSMPSSPAPPTTDDFNALQTAFKDLKSRLEQEKKNCILVMERNFEYAAKVTAAKEERDTIQAKYDTLHDKYKDSLFKNNALRDRVLELEVGKLECLKELRNLEVEKVKLEGHAVQDSGVVASLKMRVKAYENSFERMNKTVNVSTRKRGAAEDDADVSDPPKKRRKVAVIPCTQCFTKGWECDGKEPCQNCLLQGKQHHCKRVQCKRYSKHTCLNTSCNHAHEEDGFNRIVPFTRLKVHDGGPSPVQKQTSGYANLSEEVGKIKAKGKKGKGDKGYDKGGAAPA</sequence>
<dbReference type="EMBL" id="ML976979">
    <property type="protein sequence ID" value="KAF1962329.1"/>
    <property type="molecule type" value="Genomic_DNA"/>
</dbReference>
<feature type="region of interest" description="Disordered" evidence="1">
    <location>
        <begin position="253"/>
        <end position="298"/>
    </location>
</feature>
<reference evidence="2" key="1">
    <citation type="journal article" date="2020" name="Stud. Mycol.">
        <title>101 Dothideomycetes genomes: a test case for predicting lifestyles and emergence of pathogens.</title>
        <authorList>
            <person name="Haridas S."/>
            <person name="Albert R."/>
            <person name="Binder M."/>
            <person name="Bloem J."/>
            <person name="Labutti K."/>
            <person name="Salamov A."/>
            <person name="Andreopoulos B."/>
            <person name="Baker S."/>
            <person name="Barry K."/>
            <person name="Bills G."/>
            <person name="Bluhm B."/>
            <person name="Cannon C."/>
            <person name="Castanera R."/>
            <person name="Culley D."/>
            <person name="Daum C."/>
            <person name="Ezra D."/>
            <person name="Gonzalez J."/>
            <person name="Henrissat B."/>
            <person name="Kuo A."/>
            <person name="Liang C."/>
            <person name="Lipzen A."/>
            <person name="Lutzoni F."/>
            <person name="Magnuson J."/>
            <person name="Mondo S."/>
            <person name="Nolan M."/>
            <person name="Ohm R."/>
            <person name="Pangilinan J."/>
            <person name="Park H.-J."/>
            <person name="Ramirez L."/>
            <person name="Alfaro M."/>
            <person name="Sun H."/>
            <person name="Tritt A."/>
            <person name="Yoshinaga Y."/>
            <person name="Zwiers L.-H."/>
            <person name="Turgeon B."/>
            <person name="Goodwin S."/>
            <person name="Spatafora J."/>
            <person name="Crous P."/>
            <person name="Grigoriev I."/>
        </authorList>
    </citation>
    <scope>NUCLEOTIDE SEQUENCE</scope>
    <source>
        <strain evidence="2">CBS 675.92</strain>
    </source>
</reference>
<evidence type="ECO:0000313" key="3">
    <source>
        <dbReference type="Proteomes" id="UP000800035"/>
    </source>
</evidence>
<keyword evidence="3" id="KW-1185">Reference proteome</keyword>
<organism evidence="2 3">
    <name type="scientific">Byssothecium circinans</name>
    <dbReference type="NCBI Taxonomy" id="147558"/>
    <lineage>
        <taxon>Eukaryota</taxon>
        <taxon>Fungi</taxon>
        <taxon>Dikarya</taxon>
        <taxon>Ascomycota</taxon>
        <taxon>Pezizomycotina</taxon>
        <taxon>Dothideomycetes</taxon>
        <taxon>Pleosporomycetidae</taxon>
        <taxon>Pleosporales</taxon>
        <taxon>Massarineae</taxon>
        <taxon>Massarinaceae</taxon>
        <taxon>Byssothecium</taxon>
    </lineage>
</organism>
<dbReference type="OrthoDB" id="3362851at2759"/>
<feature type="region of interest" description="Disordered" evidence="1">
    <location>
        <begin position="1"/>
        <end position="29"/>
    </location>
</feature>
<dbReference type="AlphaFoldDB" id="A0A6A5UEE6"/>
<proteinExistence type="predicted"/>